<feature type="region of interest" description="Disordered" evidence="2">
    <location>
        <begin position="103"/>
        <end position="202"/>
    </location>
</feature>
<evidence type="ECO:0000313" key="3">
    <source>
        <dbReference type="EMBL" id="CAF1125507.1"/>
    </source>
</evidence>
<evidence type="ECO:0000256" key="2">
    <source>
        <dbReference type="SAM" id="MobiDB-lite"/>
    </source>
</evidence>
<feature type="compositionally biased region" description="Polar residues" evidence="2">
    <location>
        <begin position="103"/>
        <end position="128"/>
    </location>
</feature>
<organism evidence="3 5">
    <name type="scientific">Didymodactylos carnosus</name>
    <dbReference type="NCBI Taxonomy" id="1234261"/>
    <lineage>
        <taxon>Eukaryota</taxon>
        <taxon>Metazoa</taxon>
        <taxon>Spiralia</taxon>
        <taxon>Gnathifera</taxon>
        <taxon>Rotifera</taxon>
        <taxon>Eurotatoria</taxon>
        <taxon>Bdelloidea</taxon>
        <taxon>Philodinida</taxon>
        <taxon>Philodinidae</taxon>
        <taxon>Didymodactylos</taxon>
    </lineage>
</organism>
<feature type="coiled-coil region" evidence="1">
    <location>
        <begin position="246"/>
        <end position="280"/>
    </location>
</feature>
<protein>
    <submittedName>
        <fullName evidence="3">Uncharacterized protein</fullName>
    </submittedName>
</protein>
<reference evidence="3" key="1">
    <citation type="submission" date="2021-02" db="EMBL/GenBank/DDBJ databases">
        <authorList>
            <person name="Nowell W R."/>
        </authorList>
    </citation>
    <scope>NUCLEOTIDE SEQUENCE</scope>
</reference>
<proteinExistence type="predicted"/>
<evidence type="ECO:0000313" key="4">
    <source>
        <dbReference type="EMBL" id="CAF3889079.1"/>
    </source>
</evidence>
<dbReference type="Proteomes" id="UP000663829">
    <property type="component" value="Unassembled WGS sequence"/>
</dbReference>
<accession>A0A814QX54</accession>
<keyword evidence="5" id="KW-1185">Reference proteome</keyword>
<feature type="compositionally biased region" description="Polar residues" evidence="2">
    <location>
        <begin position="167"/>
        <end position="176"/>
    </location>
</feature>
<evidence type="ECO:0000313" key="5">
    <source>
        <dbReference type="Proteomes" id="UP000663829"/>
    </source>
</evidence>
<dbReference type="EMBL" id="CAJOBC010006158">
    <property type="protein sequence ID" value="CAF3889079.1"/>
    <property type="molecule type" value="Genomic_DNA"/>
</dbReference>
<feature type="compositionally biased region" description="Basic and acidic residues" evidence="2">
    <location>
        <begin position="177"/>
        <end position="202"/>
    </location>
</feature>
<dbReference type="AlphaFoldDB" id="A0A814QX54"/>
<sequence length="414" mass="47337">MIAPILNQRCCELPRTAAGDHHIRRLDTMRANIVTQAPLNEADARAFQKLLLEEQSSTPLISKETTTLLSHRKSPSSNFVSALLLPSNQTQESCSNNEVMVKASQEQRQTHRIATQSKIELPSSSTSPPVFVNLHSSEHQHSKRKHSRSSSTSGTSQKRRPKLFKPTTITINLDNQQSRRDKNEEGECKQSEDETDETHISDDADSVIEHQQSAEITTTDNLLVKSALAAQEVHQSSASKRDRLKILQLKQKVINLEDKLSTQKMKNQQQQQENEHLKRNSIARQFIGYLHKETIFGANSCLNNQAENFNVKSDAEYLGLTLEEVESCRHHNNINSIARHLFLAVFPGFEKNPVAYEQWVKLDDEDADKFEYLFVFGTKYFNWNRLTTRASVIGKMKELKRKYDERKKADAELR</sequence>
<dbReference type="Proteomes" id="UP000681722">
    <property type="component" value="Unassembled WGS sequence"/>
</dbReference>
<keyword evidence="1" id="KW-0175">Coiled coil</keyword>
<name>A0A814QX54_9BILA</name>
<gene>
    <name evidence="3" type="ORF">GPM918_LOCUS19913</name>
    <name evidence="4" type="ORF">SRO942_LOCUS19912</name>
</gene>
<evidence type="ECO:0000256" key="1">
    <source>
        <dbReference type="SAM" id="Coils"/>
    </source>
</evidence>
<comment type="caution">
    <text evidence="3">The sequence shown here is derived from an EMBL/GenBank/DDBJ whole genome shotgun (WGS) entry which is preliminary data.</text>
</comment>
<dbReference type="EMBL" id="CAJNOQ010006157">
    <property type="protein sequence ID" value="CAF1125507.1"/>
    <property type="molecule type" value="Genomic_DNA"/>
</dbReference>